<dbReference type="EMBL" id="FMJE01000003">
    <property type="protein sequence ID" value="SCM79697.1"/>
    <property type="molecule type" value="Genomic_DNA"/>
</dbReference>
<sequence length="240" mass="27265">MHIYYAKNRSNYHGHKELKYWANGVPIGEGYIFKTPGKKVITIKYQGKQGQYDLQVFPANLGANIKECYILNAPPEFSYRQTLDLFDPSDITVRCVYTNGATDDFRVSDLEFYANGVKLSKGYKFKEAGNKNFVIRLGNYNIKQTLTVVPAFDKAVSRYELINQPDQTKYKVGEAFHTCKYTVRCYFEDNTTADFSGDQLDITANGVQMHENYVFVSPGDKKIIISLGGFRQTSTLTVGK</sequence>
<name>A0A212LQC5_9FIRM</name>
<dbReference type="Gene3D" id="2.60.40.3630">
    <property type="match status" value="1"/>
</dbReference>
<organism evidence="1">
    <name type="scientific">uncultured Sporomusa sp</name>
    <dbReference type="NCBI Taxonomy" id="307249"/>
    <lineage>
        <taxon>Bacteria</taxon>
        <taxon>Bacillati</taxon>
        <taxon>Bacillota</taxon>
        <taxon>Negativicutes</taxon>
        <taxon>Selenomonadales</taxon>
        <taxon>Sporomusaceae</taxon>
        <taxon>Sporomusa</taxon>
        <taxon>environmental samples</taxon>
    </lineage>
</organism>
<evidence type="ECO:0000313" key="1">
    <source>
        <dbReference type="EMBL" id="SCM79697.1"/>
    </source>
</evidence>
<dbReference type="AlphaFoldDB" id="A0A212LQC5"/>
<reference evidence="1" key="1">
    <citation type="submission" date="2016-08" db="EMBL/GenBank/DDBJ databases">
        <authorList>
            <person name="Seilhamer J.J."/>
        </authorList>
    </citation>
    <scope>NUCLEOTIDE SEQUENCE</scope>
    <source>
        <strain evidence="1">86</strain>
    </source>
</reference>
<dbReference type="RefSeq" id="WP_288183586.1">
    <property type="nucleotide sequence ID" value="NZ_LT608335.1"/>
</dbReference>
<gene>
    <name evidence="1" type="ORF">KL86SPO_30050</name>
</gene>
<protein>
    <submittedName>
        <fullName evidence="1">Uncharacterized protein</fullName>
    </submittedName>
</protein>
<proteinExistence type="predicted"/>
<accession>A0A212LQC5</accession>